<feature type="domain" description="KIB1-4 beta-propeller" evidence="3">
    <location>
        <begin position="98"/>
        <end position="285"/>
    </location>
</feature>
<dbReference type="InterPro" id="IPR001810">
    <property type="entry name" value="F-box_dom"/>
</dbReference>
<evidence type="ECO:0000313" key="5">
    <source>
        <dbReference type="Proteomes" id="UP001179952"/>
    </source>
</evidence>
<reference evidence="4" key="1">
    <citation type="journal article" date="2023" name="Nat. Commun.">
        <title>Diploid and tetraploid genomes of Acorus and the evolution of monocots.</title>
        <authorList>
            <person name="Ma L."/>
            <person name="Liu K.W."/>
            <person name="Li Z."/>
            <person name="Hsiao Y.Y."/>
            <person name="Qi Y."/>
            <person name="Fu T."/>
            <person name="Tang G.D."/>
            <person name="Zhang D."/>
            <person name="Sun W.H."/>
            <person name="Liu D.K."/>
            <person name="Li Y."/>
            <person name="Chen G.Z."/>
            <person name="Liu X.D."/>
            <person name="Liao X.Y."/>
            <person name="Jiang Y.T."/>
            <person name="Yu X."/>
            <person name="Hao Y."/>
            <person name="Huang J."/>
            <person name="Zhao X.W."/>
            <person name="Ke S."/>
            <person name="Chen Y.Y."/>
            <person name="Wu W.L."/>
            <person name="Hsu J.L."/>
            <person name="Lin Y.F."/>
            <person name="Huang M.D."/>
            <person name="Li C.Y."/>
            <person name="Huang L."/>
            <person name="Wang Z.W."/>
            <person name="Zhao X."/>
            <person name="Zhong W.Y."/>
            <person name="Peng D.H."/>
            <person name="Ahmad S."/>
            <person name="Lan S."/>
            <person name="Zhang J.S."/>
            <person name="Tsai W.C."/>
            <person name="Van de Peer Y."/>
            <person name="Liu Z.J."/>
        </authorList>
    </citation>
    <scope>NUCLEOTIDE SEQUENCE</scope>
    <source>
        <strain evidence="4">SCP</strain>
    </source>
</reference>
<dbReference type="InterPro" id="IPR005174">
    <property type="entry name" value="KIB1-4_b-propeller"/>
</dbReference>
<evidence type="ECO:0000259" key="3">
    <source>
        <dbReference type="Pfam" id="PF03478"/>
    </source>
</evidence>
<evidence type="ECO:0008006" key="6">
    <source>
        <dbReference type="Google" id="ProtNLM"/>
    </source>
</evidence>
<feature type="domain" description="F-box" evidence="2">
    <location>
        <begin position="45"/>
        <end position="68"/>
    </location>
</feature>
<proteinExistence type="predicted"/>
<dbReference type="SUPFAM" id="SSF81383">
    <property type="entry name" value="F-box domain"/>
    <property type="match status" value="1"/>
</dbReference>
<gene>
    <name evidence="4" type="ORF">QJS04_geneDACA002022</name>
</gene>
<evidence type="ECO:0000259" key="2">
    <source>
        <dbReference type="Pfam" id="PF00646"/>
    </source>
</evidence>
<dbReference type="InterPro" id="IPR036047">
    <property type="entry name" value="F-box-like_dom_sf"/>
</dbReference>
<comment type="caution">
    <text evidence="4">The sequence shown here is derived from an EMBL/GenBank/DDBJ whole genome shotgun (WGS) entry which is preliminary data.</text>
</comment>
<dbReference type="EMBL" id="JAUJYN010000011">
    <property type="protein sequence ID" value="KAK1260876.1"/>
    <property type="molecule type" value="Genomic_DNA"/>
</dbReference>
<feature type="domain" description="F-box" evidence="2">
    <location>
        <begin position="339"/>
        <end position="370"/>
    </location>
</feature>
<feature type="region of interest" description="Disordered" evidence="1">
    <location>
        <begin position="1"/>
        <end position="39"/>
    </location>
</feature>
<name>A0AAV9A9S4_ACOGR</name>
<dbReference type="Pfam" id="PF03478">
    <property type="entry name" value="Beta-prop_KIB1-4"/>
    <property type="match status" value="2"/>
</dbReference>
<dbReference type="PANTHER" id="PTHR33110">
    <property type="entry name" value="F-BOX/KELCH-REPEAT PROTEIN-RELATED"/>
    <property type="match status" value="1"/>
</dbReference>
<accession>A0AAV9A9S4</accession>
<evidence type="ECO:0000256" key="1">
    <source>
        <dbReference type="SAM" id="MobiDB-lite"/>
    </source>
</evidence>
<evidence type="ECO:0000313" key="4">
    <source>
        <dbReference type="EMBL" id="KAK1260876.1"/>
    </source>
</evidence>
<feature type="compositionally biased region" description="Pro residues" evidence="1">
    <location>
        <begin position="26"/>
        <end position="39"/>
    </location>
</feature>
<dbReference type="Pfam" id="PF00646">
    <property type="entry name" value="F-box"/>
    <property type="match status" value="2"/>
</dbReference>
<feature type="domain" description="KIB1-4 beta-propeller" evidence="3">
    <location>
        <begin position="401"/>
        <end position="643"/>
    </location>
</feature>
<dbReference type="AlphaFoldDB" id="A0AAV9A9S4"/>
<protein>
    <recommendedName>
        <fullName evidence="6">F-box domain-containing protein</fullName>
    </recommendedName>
</protein>
<keyword evidence="5" id="KW-1185">Reference proteome</keyword>
<reference evidence="4" key="2">
    <citation type="submission" date="2023-06" db="EMBL/GenBank/DDBJ databases">
        <authorList>
            <person name="Ma L."/>
            <person name="Liu K.-W."/>
            <person name="Li Z."/>
            <person name="Hsiao Y.-Y."/>
            <person name="Qi Y."/>
            <person name="Fu T."/>
            <person name="Tang G."/>
            <person name="Zhang D."/>
            <person name="Sun W.-H."/>
            <person name="Liu D.-K."/>
            <person name="Li Y."/>
            <person name="Chen G.-Z."/>
            <person name="Liu X.-D."/>
            <person name="Liao X.-Y."/>
            <person name="Jiang Y.-T."/>
            <person name="Yu X."/>
            <person name="Hao Y."/>
            <person name="Huang J."/>
            <person name="Zhao X.-W."/>
            <person name="Ke S."/>
            <person name="Chen Y.-Y."/>
            <person name="Wu W.-L."/>
            <person name="Hsu J.-L."/>
            <person name="Lin Y.-F."/>
            <person name="Huang M.-D."/>
            <person name="Li C.-Y."/>
            <person name="Huang L."/>
            <person name="Wang Z.-W."/>
            <person name="Zhao X."/>
            <person name="Zhong W.-Y."/>
            <person name="Peng D.-H."/>
            <person name="Ahmad S."/>
            <person name="Lan S."/>
            <person name="Zhang J.-S."/>
            <person name="Tsai W.-C."/>
            <person name="Van De Peer Y."/>
            <person name="Liu Z.-J."/>
        </authorList>
    </citation>
    <scope>NUCLEOTIDE SEQUENCE</scope>
    <source>
        <strain evidence="4">SCP</strain>
        <tissue evidence="4">Leaves</tissue>
    </source>
</reference>
<dbReference type="Proteomes" id="UP001179952">
    <property type="component" value="Unassembled WGS sequence"/>
</dbReference>
<sequence length="675" mass="76996">MCSKMSRSREGQELLLLDPPQEPRDPPPPPPTTTRPWSKPPLPFVKHLLRRLQIPDYIRFSSVCHQWHISKKRAQTLPSQQLPWLLLPRNVDEPSITFYSLSEDSIYRIPIPHIVGSECVSAVRGWLLFKPNLSASPAIQSRFILNPLLDILHEFPNNSLAPPIISATAIMDSPSPNNPQGFWVFFAGGRSILFWNPVENVKFKKVIDHDEFWLEILDMTAEGEKLYYITDDLDLFEYDHCSNSTKMLIQNPLGDDPAQPSLENNHFLMVACVGEERKILMAVVVYDLEDSSEKVKGVDYGLDSEIFNEMAKGVNKPLQPQTPSILDRLLCPSLTTRRWSKLPLRFVKHLLCRLQVPDYIRFSSVCHAWHISKKRAQTQPSQQLPWLLLPRQPDEPIISYYSLSENCTYRLRNPYISGYDCIASTNGWLLFECVTTQSLFLADPLSKHGFPIPITNFKQHKINCVLFAGSSSRATNGIRILIASGDAILVWDPVRKVQSKVEVGFNVLGMVDIADYVYILREDLELVGYDLRTDELMDFVLDVPGIERPQPSTENDYFLVITQTEEEEEEEDILMAVVVYFIGSDGKPCGVERMELYVWCDEMWVRVRTETIEDKVLFLGVGGCSVSVRAGKAGVRARVAYVVPERERLKSLSSEVGRDLKWVDFDLETGKVSYE</sequence>
<organism evidence="4 5">
    <name type="scientific">Acorus gramineus</name>
    <name type="common">Dwarf sweet flag</name>
    <dbReference type="NCBI Taxonomy" id="55184"/>
    <lineage>
        <taxon>Eukaryota</taxon>
        <taxon>Viridiplantae</taxon>
        <taxon>Streptophyta</taxon>
        <taxon>Embryophyta</taxon>
        <taxon>Tracheophyta</taxon>
        <taxon>Spermatophyta</taxon>
        <taxon>Magnoliopsida</taxon>
        <taxon>Liliopsida</taxon>
        <taxon>Acoraceae</taxon>
        <taxon>Acorus</taxon>
    </lineage>
</organism>